<reference evidence="2 3" key="1">
    <citation type="submission" date="2021-09" db="EMBL/GenBank/DDBJ databases">
        <title>Genomic insights and catalytic innovation underlie evolution of tropane alkaloids biosynthesis.</title>
        <authorList>
            <person name="Wang Y.-J."/>
            <person name="Tian T."/>
            <person name="Huang J.-P."/>
            <person name="Huang S.-X."/>
        </authorList>
    </citation>
    <scope>NUCLEOTIDE SEQUENCE [LARGE SCALE GENOMIC DNA]</scope>
    <source>
        <strain evidence="2">KIB-2018</strain>
        <tissue evidence="2">Leaf</tissue>
    </source>
</reference>
<evidence type="ECO:0000313" key="2">
    <source>
        <dbReference type="EMBL" id="KAJ8900294.1"/>
    </source>
</evidence>
<gene>
    <name evidence="2" type="ORF">K2173_024934</name>
</gene>
<keyword evidence="3" id="KW-1185">Reference proteome</keyword>
<dbReference type="Proteomes" id="UP001159364">
    <property type="component" value="Linkage Group LG08"/>
</dbReference>
<accession>A0AAV8UE14</accession>
<dbReference type="AlphaFoldDB" id="A0AAV8UE14"/>
<feature type="region of interest" description="Disordered" evidence="1">
    <location>
        <begin position="1"/>
        <end position="24"/>
    </location>
</feature>
<dbReference type="EMBL" id="JAIWQS010000008">
    <property type="protein sequence ID" value="KAJ8900294.1"/>
    <property type="molecule type" value="Genomic_DNA"/>
</dbReference>
<comment type="caution">
    <text evidence="2">The sequence shown here is derived from an EMBL/GenBank/DDBJ whole genome shotgun (WGS) entry which is preliminary data.</text>
</comment>
<name>A0AAV8UE14_9ROSI</name>
<organism evidence="2 3">
    <name type="scientific">Erythroxylum novogranatense</name>
    <dbReference type="NCBI Taxonomy" id="1862640"/>
    <lineage>
        <taxon>Eukaryota</taxon>
        <taxon>Viridiplantae</taxon>
        <taxon>Streptophyta</taxon>
        <taxon>Embryophyta</taxon>
        <taxon>Tracheophyta</taxon>
        <taxon>Spermatophyta</taxon>
        <taxon>Magnoliopsida</taxon>
        <taxon>eudicotyledons</taxon>
        <taxon>Gunneridae</taxon>
        <taxon>Pentapetalae</taxon>
        <taxon>rosids</taxon>
        <taxon>fabids</taxon>
        <taxon>Malpighiales</taxon>
        <taxon>Erythroxylaceae</taxon>
        <taxon>Erythroxylum</taxon>
    </lineage>
</organism>
<sequence>MLPVSREETTTEAMAVDQPDLGRCVNPGNHTVRGDHDLGLNDKIVAGYGKGKEIVESSGEREMIAALKGDEDGVILLELKRRRILDPSTAEAMGIREALSWVKEQSLNNFL</sequence>
<evidence type="ECO:0000313" key="3">
    <source>
        <dbReference type="Proteomes" id="UP001159364"/>
    </source>
</evidence>
<evidence type="ECO:0000256" key="1">
    <source>
        <dbReference type="SAM" id="MobiDB-lite"/>
    </source>
</evidence>
<protein>
    <submittedName>
        <fullName evidence="2">Uncharacterized protein</fullName>
    </submittedName>
</protein>
<proteinExistence type="predicted"/>